<dbReference type="Pfam" id="PF01661">
    <property type="entry name" value="Macro"/>
    <property type="match status" value="1"/>
</dbReference>
<accession>A0ABM1EZQ5</accession>
<evidence type="ECO:0000259" key="1">
    <source>
        <dbReference type="PROSITE" id="PS51154"/>
    </source>
</evidence>
<protein>
    <submittedName>
        <fullName evidence="3">O-acetyl-ADP-ribose deacetylase 1-like isoform X1</fullName>
    </submittedName>
</protein>
<dbReference type="Gene3D" id="3.40.220.10">
    <property type="entry name" value="Leucine Aminopeptidase, subunit E, domain 1"/>
    <property type="match status" value="1"/>
</dbReference>
<dbReference type="Proteomes" id="UP000695022">
    <property type="component" value="Unplaced"/>
</dbReference>
<reference evidence="3" key="1">
    <citation type="submission" date="2025-08" db="UniProtKB">
        <authorList>
            <consortium name="RefSeq"/>
        </authorList>
    </citation>
    <scope>IDENTIFICATION</scope>
</reference>
<organism evidence="2 3">
    <name type="scientific">Priapulus caudatus</name>
    <name type="common">Priapulid worm</name>
    <dbReference type="NCBI Taxonomy" id="37621"/>
    <lineage>
        <taxon>Eukaryota</taxon>
        <taxon>Metazoa</taxon>
        <taxon>Ecdysozoa</taxon>
        <taxon>Scalidophora</taxon>
        <taxon>Priapulida</taxon>
        <taxon>Priapulimorpha</taxon>
        <taxon>Priapulimorphida</taxon>
        <taxon>Priapulidae</taxon>
        <taxon>Priapulus</taxon>
    </lineage>
</organism>
<dbReference type="InterPro" id="IPR043472">
    <property type="entry name" value="Macro_dom-like"/>
</dbReference>
<dbReference type="CDD" id="cd02901">
    <property type="entry name" value="Macro_Poa1p-like"/>
    <property type="match status" value="1"/>
</dbReference>
<evidence type="ECO:0000313" key="2">
    <source>
        <dbReference type="Proteomes" id="UP000695022"/>
    </source>
</evidence>
<evidence type="ECO:0000313" key="3">
    <source>
        <dbReference type="RefSeq" id="XP_014677676.1"/>
    </source>
</evidence>
<feature type="domain" description="Macro" evidence="1">
    <location>
        <begin position="43"/>
        <end position="194"/>
    </location>
</feature>
<gene>
    <name evidence="3" type="primary">LOC106817517</name>
</gene>
<keyword evidence="2" id="KW-1185">Reference proteome</keyword>
<dbReference type="InterPro" id="IPR050892">
    <property type="entry name" value="ADP-ribose_metab_enzymes"/>
</dbReference>
<sequence length="194" mass="22025">MLGVGCMSTRSRISTKMARLHHLHPKRPGQAIPFPKNLNRPQFNYVYTQPTTKVHFEEVIGDLFSSPDSTSLAHCISEDCACSRGIALEFKNRFAGISELRKQGKEVGDIAVVKDGNRYLYNMVTKKKFCDKPTIEDLEKCLVQLRNCCRQDGVTNLAMPKIGCGLDELKWFNVRLMIQNVFEQESIKITICSH</sequence>
<dbReference type="PANTHER" id="PTHR12521">
    <property type="entry name" value="PROTEIN C6ORF130"/>
    <property type="match status" value="1"/>
</dbReference>
<proteinExistence type="predicted"/>
<dbReference type="PANTHER" id="PTHR12521:SF0">
    <property type="entry name" value="ADP-RIBOSE GLYCOHYDROLASE OARD1"/>
    <property type="match status" value="1"/>
</dbReference>
<name>A0ABM1EZQ5_PRICU</name>
<dbReference type="RefSeq" id="XP_014677676.1">
    <property type="nucleotide sequence ID" value="XM_014822190.1"/>
</dbReference>
<dbReference type="PROSITE" id="PS51154">
    <property type="entry name" value="MACRO"/>
    <property type="match status" value="1"/>
</dbReference>
<dbReference type="GeneID" id="106817517"/>
<dbReference type="SUPFAM" id="SSF52949">
    <property type="entry name" value="Macro domain-like"/>
    <property type="match status" value="1"/>
</dbReference>
<dbReference type="InterPro" id="IPR002589">
    <property type="entry name" value="Macro_dom"/>
</dbReference>